<evidence type="ECO:0000256" key="5">
    <source>
        <dbReference type="SAM" id="MobiDB-lite"/>
    </source>
</evidence>
<sequence>MPSNIEAKSRRQPFEREGSTVQIPSLSALTSSSSPMAHSPKSIKTSLPDTASAGPLSEPPRGSVTQRRYRRGSAATQDTSSSTSSSLRQRASNVLATAVGTAVEAPPASVTHVVLGRSSSDVIEPEPEDLGDGIGVDDKETTKGESPSEDEAEKSPKQPRGRFTKLQSSLRRRTLCSPHLILPLLTLFGIVLSLDRLLSSSLQTLAANSLSAHSSLAFLSILRSSIAALAGPPFAVLESKAGGGWAWGIGAALYVLGHVVSATTGVSGSKGGIAQYALGVSLLELGANGVLVLQQSLVARITTPRDRALGNLLPQFSFVVWAFVSADIFAGLDGKWRWGVGLFAIAGAIVLGPIVGVVGWGEREQREVRRRGSLTPREEGTSEDQAEGKNVAIATVAASSSTQDLATPLHRGRLRRLLASLHFLIIAADLPGLLLLSSATLGILLPITLAGQSTTTSRWLEPQLLVPLLTSTFLLLPALIYWELRLSPQPLLPRSLLTSRTFLLASLAQLTIFAAVGCMGTYLPTYLYVAKHTTAKTQQNVSSIFNFCYALASLPFAIAVRYWRRAKGINVMGAGLFTAGVGVMIWTSSSATPLFGTIAGLVVTGVGAAASVAIIPSVVQVEVQRRQVRALQEAQSASKGIAASTTLIRQDDHVVKAVAALNIANCLGSALGAGVAGTIWTSLMRDYLATSLSAVSSGSADEVNEVYAQPLTWIASHAVGTGERIAVVDAYDKVWRIMLIAATALAVLGVAGVVGMPALKLGDAAEDGGDEGSEKQSTEAESSESGEGLLCFVHSAWRRLTGAAR</sequence>
<evidence type="ECO:0000256" key="3">
    <source>
        <dbReference type="ARBA" id="ARBA00022989"/>
    </source>
</evidence>
<evidence type="ECO:0000313" key="7">
    <source>
        <dbReference type="EMBL" id="PWN27377.1"/>
    </source>
</evidence>
<feature type="transmembrane region" description="Helical" evidence="6">
    <location>
        <begin position="543"/>
        <end position="562"/>
    </location>
</feature>
<feature type="transmembrane region" description="Helical" evidence="6">
    <location>
        <begin position="175"/>
        <end position="194"/>
    </location>
</feature>
<feature type="compositionally biased region" description="Low complexity" evidence="5">
    <location>
        <begin position="73"/>
        <end position="89"/>
    </location>
</feature>
<feature type="transmembrane region" description="Helical" evidence="6">
    <location>
        <begin position="502"/>
        <end position="523"/>
    </location>
</feature>
<comment type="subcellular location">
    <subcellularLocation>
        <location evidence="1">Membrane</location>
        <topology evidence="1">Multi-pass membrane protein</topology>
    </subcellularLocation>
</comment>
<dbReference type="STRING" id="1569628.A0A316UQ00"/>
<proteinExistence type="predicted"/>
<feature type="transmembrane region" description="Helical" evidence="6">
    <location>
        <begin position="273"/>
        <end position="293"/>
    </location>
</feature>
<dbReference type="OrthoDB" id="2241241at2759"/>
<dbReference type="Proteomes" id="UP000245884">
    <property type="component" value="Unassembled WGS sequence"/>
</dbReference>
<keyword evidence="4 6" id="KW-0472">Membrane</keyword>
<feature type="region of interest" description="Disordered" evidence="5">
    <location>
        <begin position="368"/>
        <end position="387"/>
    </location>
</feature>
<feature type="transmembrane region" description="Helical" evidence="6">
    <location>
        <begin position="594"/>
        <end position="619"/>
    </location>
</feature>
<gene>
    <name evidence="7" type="ORF">BDZ90DRAFT_232354</name>
</gene>
<feature type="transmembrane region" description="Helical" evidence="6">
    <location>
        <begin position="214"/>
        <end position="237"/>
    </location>
</feature>
<dbReference type="Gene3D" id="1.20.1250.20">
    <property type="entry name" value="MFS general substrate transporter like domains"/>
    <property type="match status" value="1"/>
</dbReference>
<dbReference type="GO" id="GO:0005886">
    <property type="term" value="C:plasma membrane"/>
    <property type="evidence" value="ECO:0007669"/>
    <property type="project" value="TreeGrafter"/>
</dbReference>
<feature type="transmembrane region" description="Helical" evidence="6">
    <location>
        <begin position="569"/>
        <end position="588"/>
    </location>
</feature>
<feature type="transmembrane region" description="Helical" evidence="6">
    <location>
        <begin position="464"/>
        <end position="482"/>
    </location>
</feature>
<feature type="region of interest" description="Disordered" evidence="5">
    <location>
        <begin position="1"/>
        <end position="89"/>
    </location>
</feature>
<feature type="region of interest" description="Disordered" evidence="5">
    <location>
        <begin position="117"/>
        <end position="165"/>
    </location>
</feature>
<keyword evidence="3 6" id="KW-1133">Transmembrane helix</keyword>
<evidence type="ECO:0000256" key="6">
    <source>
        <dbReference type="SAM" id="Phobius"/>
    </source>
</evidence>
<keyword evidence="2 6" id="KW-0812">Transmembrane</keyword>
<dbReference type="PANTHER" id="PTHR23501">
    <property type="entry name" value="MAJOR FACILITATOR SUPERFAMILY"/>
    <property type="match status" value="1"/>
</dbReference>
<evidence type="ECO:0000256" key="4">
    <source>
        <dbReference type="ARBA" id="ARBA00023136"/>
    </source>
</evidence>
<feature type="compositionally biased region" description="Low complexity" evidence="5">
    <location>
        <begin position="24"/>
        <end position="42"/>
    </location>
</feature>
<evidence type="ECO:0000256" key="2">
    <source>
        <dbReference type="ARBA" id="ARBA00022692"/>
    </source>
</evidence>
<feature type="transmembrane region" description="Helical" evidence="6">
    <location>
        <begin position="338"/>
        <end position="361"/>
    </location>
</feature>
<dbReference type="AlphaFoldDB" id="A0A316UQ00"/>
<dbReference type="GeneID" id="37028039"/>
<feature type="transmembrane region" description="Helical" evidence="6">
    <location>
        <begin position="313"/>
        <end position="332"/>
    </location>
</feature>
<dbReference type="SUPFAM" id="SSF103473">
    <property type="entry name" value="MFS general substrate transporter"/>
    <property type="match status" value="1"/>
</dbReference>
<feature type="compositionally biased region" description="Basic and acidic residues" evidence="5">
    <location>
        <begin position="7"/>
        <end position="18"/>
    </location>
</feature>
<protein>
    <submittedName>
        <fullName evidence="7">MFS general substrate transporter</fullName>
    </submittedName>
</protein>
<dbReference type="RefSeq" id="XP_025361989.1">
    <property type="nucleotide sequence ID" value="XM_025506216.1"/>
</dbReference>
<feature type="transmembrane region" description="Helical" evidence="6">
    <location>
        <begin position="734"/>
        <end position="754"/>
    </location>
</feature>
<evidence type="ECO:0000313" key="8">
    <source>
        <dbReference type="Proteomes" id="UP000245884"/>
    </source>
</evidence>
<accession>A0A316UQ00</accession>
<feature type="transmembrane region" description="Helical" evidence="6">
    <location>
        <begin position="421"/>
        <end position="444"/>
    </location>
</feature>
<feature type="transmembrane region" description="Helical" evidence="6">
    <location>
        <begin position="244"/>
        <end position="261"/>
    </location>
</feature>
<organism evidence="7 8">
    <name type="scientific">Jaminaea rosea</name>
    <dbReference type="NCBI Taxonomy" id="1569628"/>
    <lineage>
        <taxon>Eukaryota</taxon>
        <taxon>Fungi</taxon>
        <taxon>Dikarya</taxon>
        <taxon>Basidiomycota</taxon>
        <taxon>Ustilaginomycotina</taxon>
        <taxon>Exobasidiomycetes</taxon>
        <taxon>Microstromatales</taxon>
        <taxon>Microstromatales incertae sedis</taxon>
        <taxon>Jaminaea</taxon>
    </lineage>
</organism>
<dbReference type="InterPro" id="IPR036259">
    <property type="entry name" value="MFS_trans_sf"/>
</dbReference>
<dbReference type="GO" id="GO:0022857">
    <property type="term" value="F:transmembrane transporter activity"/>
    <property type="evidence" value="ECO:0007669"/>
    <property type="project" value="TreeGrafter"/>
</dbReference>
<reference evidence="7 8" key="1">
    <citation type="journal article" date="2018" name="Mol. Biol. Evol.">
        <title>Broad Genomic Sampling Reveals a Smut Pathogenic Ancestry of the Fungal Clade Ustilaginomycotina.</title>
        <authorList>
            <person name="Kijpornyongpan T."/>
            <person name="Mondo S.J."/>
            <person name="Barry K."/>
            <person name="Sandor L."/>
            <person name="Lee J."/>
            <person name="Lipzen A."/>
            <person name="Pangilinan J."/>
            <person name="LaButti K."/>
            <person name="Hainaut M."/>
            <person name="Henrissat B."/>
            <person name="Grigoriev I.V."/>
            <person name="Spatafora J.W."/>
            <person name="Aime M.C."/>
        </authorList>
    </citation>
    <scope>NUCLEOTIDE SEQUENCE [LARGE SCALE GENOMIC DNA]</scope>
    <source>
        <strain evidence="7 8">MCA 5214</strain>
    </source>
</reference>
<name>A0A316UQ00_9BASI</name>
<evidence type="ECO:0000256" key="1">
    <source>
        <dbReference type="ARBA" id="ARBA00004141"/>
    </source>
</evidence>
<dbReference type="EMBL" id="KZ819668">
    <property type="protein sequence ID" value="PWN27377.1"/>
    <property type="molecule type" value="Genomic_DNA"/>
</dbReference>
<feature type="region of interest" description="Disordered" evidence="5">
    <location>
        <begin position="764"/>
        <end position="787"/>
    </location>
</feature>
<dbReference type="PANTHER" id="PTHR23501:SF87">
    <property type="entry name" value="SIDEROPHORE IRON TRANSPORTER 2"/>
    <property type="match status" value="1"/>
</dbReference>
<keyword evidence="8" id="KW-1185">Reference proteome</keyword>